<dbReference type="Proteomes" id="UP000674179">
    <property type="component" value="Chromosome 14"/>
</dbReference>
<dbReference type="EMBL" id="JAFHKP010000014">
    <property type="protein sequence ID" value="KAG5483168.1"/>
    <property type="molecule type" value="Genomic_DNA"/>
</dbReference>
<feature type="coiled-coil region" evidence="1">
    <location>
        <begin position="286"/>
        <end position="349"/>
    </location>
</feature>
<dbReference type="RefSeq" id="XP_067694523.1">
    <property type="nucleotide sequence ID" value="XM_067836446.1"/>
</dbReference>
<keyword evidence="4" id="KW-1185">Reference proteome</keyword>
<dbReference type="KEGG" id="lenr:94171956"/>
<keyword evidence="1" id="KW-0175">Coiled coil</keyword>
<evidence type="ECO:0000313" key="3">
    <source>
        <dbReference type="EMBL" id="KAG5483168.1"/>
    </source>
</evidence>
<organism evidence="3 4">
    <name type="scientific">Leishmania enriettii</name>
    <dbReference type="NCBI Taxonomy" id="5663"/>
    <lineage>
        <taxon>Eukaryota</taxon>
        <taxon>Discoba</taxon>
        <taxon>Euglenozoa</taxon>
        <taxon>Kinetoplastea</taxon>
        <taxon>Metakinetoplastina</taxon>
        <taxon>Trypanosomatida</taxon>
        <taxon>Trypanosomatidae</taxon>
        <taxon>Leishmaniinae</taxon>
        <taxon>Leishmania</taxon>
    </lineage>
</organism>
<gene>
    <name evidence="3" type="ORF">CUR178_04743</name>
</gene>
<evidence type="ECO:0000313" key="4">
    <source>
        <dbReference type="Proteomes" id="UP000674179"/>
    </source>
</evidence>
<dbReference type="OrthoDB" id="265550at2759"/>
<feature type="region of interest" description="Disordered" evidence="2">
    <location>
        <begin position="132"/>
        <end position="195"/>
    </location>
</feature>
<dbReference type="GeneID" id="94171956"/>
<evidence type="ECO:0000256" key="2">
    <source>
        <dbReference type="SAM" id="MobiDB-lite"/>
    </source>
</evidence>
<name>A0A836HKS8_LEIEN</name>
<accession>A0A836HKS8</accession>
<protein>
    <submittedName>
        <fullName evidence="3">Uncharacterized protein</fullName>
    </submittedName>
</protein>
<feature type="compositionally biased region" description="Polar residues" evidence="2">
    <location>
        <begin position="137"/>
        <end position="147"/>
    </location>
</feature>
<evidence type="ECO:0000256" key="1">
    <source>
        <dbReference type="SAM" id="Coils"/>
    </source>
</evidence>
<comment type="caution">
    <text evidence="3">The sequence shown here is derived from an EMBL/GenBank/DDBJ whole genome shotgun (WGS) entry which is preliminary data.</text>
</comment>
<sequence>MHQATSARGCEQAIIPFSVAHSSPSPAHCSPAWERDATSGNKLHAESLYLSLQQGQQVRVLRRECRHGMSSYGTSSYTPASTADGAVLSPPRWCIAQREDGSIGLVPGSLLQRVPGALFSRRNAAPVEVHCDHLQGPSWSGTPTATRRGQRGASEASEESAARGADVVRPTQTTSKKSDSLGNHVPDGDGKVDYGDVDVADALQLQRRRPSTLQERLDTFGEAPLTAFLAGREPHATTSAVSSPIAPCGAETACGVDCSEKCEQLRLMQEEARMRAELHWLTDEVLPRLQAACTEEQAKLEKMQQDGCCRSAADSSSSSCGSERSLNPLEALEREQARVAGLLERARSLQAGLAREALVDAVREPQRSMPRNGSDLTVRNAGCEAGEPSVSAALGPRNIGAGLPGPLKGLCASSGNVAAQGLKAPGSCVVEKLRLLVTEEMETLDSYRAQRMALHQRLSRLAELMQDVAAEEASLKESETALHRLLGGQTCDLAVDFAWPRTLQGLTDEEEASLRASLHTFDKYTRKLQRIADEDQCGTSIKDTSSSVDAAATGAVECSRLGTTACAASPDQRLHSNGCSLTCERERTVAAPTSSRLEHLREVMEKGDCELAQLQAKLEAAQRFCDTYSPVAREIEEQLRLGERLLAAKKQYLKDFQVLESEDALASGF</sequence>
<reference evidence="3 4" key="1">
    <citation type="submission" date="2021-02" db="EMBL/GenBank/DDBJ databases">
        <title>Leishmania (Mundinia) enrietti genome sequencing and assembly.</title>
        <authorList>
            <person name="Almutairi H."/>
            <person name="Gatherer D."/>
        </authorList>
    </citation>
    <scope>NUCLEOTIDE SEQUENCE [LARGE SCALE GENOMIC DNA]</scope>
    <source>
        <strain evidence="3">CUR178</strain>
    </source>
</reference>
<proteinExistence type="predicted"/>
<dbReference type="AlphaFoldDB" id="A0A836HKS8"/>